<dbReference type="GO" id="GO:1903744">
    <property type="term" value="P:positive regulation of anterograde synaptic vesicle transport"/>
    <property type="evidence" value="ECO:0007669"/>
    <property type="project" value="TreeGrafter"/>
</dbReference>
<dbReference type="InterPro" id="IPR018780">
    <property type="entry name" value="TBORCS5"/>
</dbReference>
<protein>
    <recommendedName>
        <fullName evidence="3">BLOC-1-related complex subunit 5</fullName>
    </recommendedName>
</protein>
<dbReference type="PANTHER" id="PTHR31634">
    <property type="entry name" value="BLOC-1-RELATED COMPLEX SUBUNIT 5"/>
    <property type="match status" value="1"/>
</dbReference>
<evidence type="ECO:0000256" key="4">
    <source>
        <dbReference type="ARBA" id="ARBA00023136"/>
    </source>
</evidence>
<name>C1BUN3_LEPSM</name>
<dbReference type="GO" id="GO:0030672">
    <property type="term" value="C:synaptic vesicle membrane"/>
    <property type="evidence" value="ECO:0007669"/>
    <property type="project" value="TreeGrafter"/>
</dbReference>
<dbReference type="GO" id="GO:0032418">
    <property type="term" value="P:lysosome localization"/>
    <property type="evidence" value="ECO:0007669"/>
    <property type="project" value="InterPro"/>
</dbReference>
<keyword evidence="4" id="KW-0472">Membrane</keyword>
<evidence type="ECO:0000256" key="5">
    <source>
        <dbReference type="ARBA" id="ARBA00023228"/>
    </source>
</evidence>
<evidence type="ECO:0000256" key="7">
    <source>
        <dbReference type="SAM" id="MobiDB-lite"/>
    </source>
</evidence>
<sequence length="225" mass="25488">MGSEQSQLRSKSKDGDGSNRASSPLRQESVSSEVEAPPPYVPYTVGRPIGSECIAQNICSKKSPPKRTWIDSDTMITLNNSRDEYDQEDEEIRRLENVSSFLPIMRGSSRDPDILERLDVRGFNALVQRYSNHLRYTSKIIKDTQSEINKSIKETEALSASVLDQMNKNSSSYSKYAEKLAKASVMSRALNKCHSSLNENIERMEVLNNMLPMEERLEPFVWTTG</sequence>
<keyword evidence="5" id="KW-0458">Lysosome</keyword>
<dbReference type="EMBL" id="BT078312">
    <property type="protein sequence ID" value="ACO12736.1"/>
    <property type="molecule type" value="mRNA"/>
</dbReference>
<dbReference type="CDD" id="cd22789">
    <property type="entry name" value="BORCS5-like"/>
    <property type="match status" value="1"/>
</dbReference>
<feature type="region of interest" description="Disordered" evidence="7">
    <location>
        <begin position="1"/>
        <end position="39"/>
    </location>
</feature>
<evidence type="ECO:0000256" key="1">
    <source>
        <dbReference type="ARBA" id="ARBA00004122"/>
    </source>
</evidence>
<evidence type="ECO:0000256" key="3">
    <source>
        <dbReference type="ARBA" id="ARBA00022300"/>
    </source>
</evidence>
<dbReference type="GO" id="GO:0072384">
    <property type="term" value="P:organelle transport along microtubule"/>
    <property type="evidence" value="ECO:0007669"/>
    <property type="project" value="TreeGrafter"/>
</dbReference>
<feature type="compositionally biased region" description="Polar residues" evidence="7">
    <location>
        <begin position="19"/>
        <end position="32"/>
    </location>
</feature>
<comment type="subcellular location">
    <subcellularLocation>
        <location evidence="1">Lysosome membrane</location>
        <topology evidence="1">Lipid-anchor</topology>
        <orientation evidence="1">Cytoplasmic side</orientation>
    </subcellularLocation>
</comment>
<comment type="similarity">
    <text evidence="2">Belongs to the BORCS5 family.</text>
</comment>
<keyword evidence="6" id="KW-0449">Lipoprotein</keyword>
<dbReference type="AlphaFoldDB" id="C1BUN3"/>
<evidence type="ECO:0000256" key="6">
    <source>
        <dbReference type="ARBA" id="ARBA00023288"/>
    </source>
</evidence>
<dbReference type="GO" id="GO:0099078">
    <property type="term" value="C:BORC complex"/>
    <property type="evidence" value="ECO:0007669"/>
    <property type="project" value="TreeGrafter"/>
</dbReference>
<evidence type="ECO:0000313" key="8">
    <source>
        <dbReference type="EMBL" id="ACO12736.1"/>
    </source>
</evidence>
<reference evidence="8" key="1">
    <citation type="submission" date="2009-06" db="EMBL/GenBank/DDBJ databases">
        <title>Lepeophtheirus salmonis ESTs and full-length cDNAs.</title>
        <authorList>
            <person name="Yasuike M."/>
            <person name="von Schalburg K."/>
            <person name="Cooper G."/>
            <person name="Leong J."/>
            <person name="Jones S.R.M."/>
            <person name="Koop B.F."/>
        </authorList>
    </citation>
    <scope>NUCLEOTIDE SEQUENCE</scope>
    <source>
        <strain evidence="8">Pacific form</strain>
        <tissue evidence="8">Whole</tissue>
    </source>
</reference>
<proteinExistence type="evidence at transcript level"/>
<dbReference type="Pfam" id="PF10158">
    <property type="entry name" value="LOH1CR12"/>
    <property type="match status" value="1"/>
</dbReference>
<dbReference type="OrthoDB" id="10035640at2759"/>
<organism evidence="8">
    <name type="scientific">Lepeophtheirus salmonis</name>
    <name type="common">Salmon louse</name>
    <name type="synonym">Caligus salmonis</name>
    <dbReference type="NCBI Taxonomy" id="72036"/>
    <lineage>
        <taxon>Eukaryota</taxon>
        <taxon>Metazoa</taxon>
        <taxon>Ecdysozoa</taxon>
        <taxon>Arthropoda</taxon>
        <taxon>Crustacea</taxon>
        <taxon>Multicrustacea</taxon>
        <taxon>Hexanauplia</taxon>
        <taxon>Copepoda</taxon>
        <taxon>Siphonostomatoida</taxon>
        <taxon>Caligidae</taxon>
        <taxon>Lepeophtheirus</taxon>
    </lineage>
</organism>
<dbReference type="PANTHER" id="PTHR31634:SF2">
    <property type="entry name" value="BLOC-1-RELATED COMPLEX SUBUNIT 5"/>
    <property type="match status" value="1"/>
</dbReference>
<gene>
    <name evidence="8" type="primary">L12R1</name>
</gene>
<evidence type="ECO:0000256" key="2">
    <source>
        <dbReference type="ARBA" id="ARBA00010235"/>
    </source>
</evidence>
<accession>C1BUN3</accession>
<dbReference type="GO" id="GO:0098574">
    <property type="term" value="C:cytoplasmic side of lysosomal membrane"/>
    <property type="evidence" value="ECO:0007669"/>
    <property type="project" value="TreeGrafter"/>
</dbReference>